<dbReference type="OrthoDB" id="5994at2759"/>
<gene>
    <name evidence="4" type="ORF">SBAD_LOCUS9591</name>
</gene>
<dbReference type="PROSITE" id="PS50082">
    <property type="entry name" value="WD_REPEATS_2"/>
    <property type="match status" value="1"/>
</dbReference>
<feature type="repeat" description="WD" evidence="3">
    <location>
        <begin position="55"/>
        <end position="96"/>
    </location>
</feature>
<reference evidence="6" key="1">
    <citation type="submission" date="2016-06" db="UniProtKB">
        <authorList>
            <consortium name="WormBaseParasite"/>
        </authorList>
    </citation>
    <scope>IDENTIFICATION</scope>
</reference>
<dbReference type="Gene3D" id="2.130.10.10">
    <property type="entry name" value="YVTN repeat-like/Quinoprotein amine dehydrogenase"/>
    <property type="match status" value="1"/>
</dbReference>
<dbReference type="InterPro" id="IPR001680">
    <property type="entry name" value="WD40_rpt"/>
</dbReference>
<dbReference type="AlphaFoldDB" id="A0A183J143"/>
<reference evidence="4 5" key="2">
    <citation type="submission" date="2018-11" db="EMBL/GenBank/DDBJ databases">
        <authorList>
            <consortium name="Pathogen Informatics"/>
        </authorList>
    </citation>
    <scope>NUCLEOTIDE SEQUENCE [LARGE SCALE GENOMIC DNA]</scope>
</reference>
<dbReference type="InterPro" id="IPR019775">
    <property type="entry name" value="WD40_repeat_CS"/>
</dbReference>
<proteinExistence type="predicted"/>
<evidence type="ECO:0000313" key="4">
    <source>
        <dbReference type="EMBL" id="VDP24138.1"/>
    </source>
</evidence>
<dbReference type="SUPFAM" id="SSF50978">
    <property type="entry name" value="WD40 repeat-like"/>
    <property type="match status" value="1"/>
</dbReference>
<keyword evidence="2" id="KW-0677">Repeat</keyword>
<evidence type="ECO:0000256" key="1">
    <source>
        <dbReference type="ARBA" id="ARBA00022574"/>
    </source>
</evidence>
<dbReference type="EMBL" id="UZAM01012910">
    <property type="protein sequence ID" value="VDP24138.1"/>
    <property type="molecule type" value="Genomic_DNA"/>
</dbReference>
<dbReference type="PROSITE" id="PS00678">
    <property type="entry name" value="WD_REPEATS_1"/>
    <property type="match status" value="1"/>
</dbReference>
<evidence type="ECO:0000313" key="6">
    <source>
        <dbReference type="WBParaSite" id="SBAD_0000993901-mRNA-1"/>
    </source>
</evidence>
<dbReference type="InterPro" id="IPR015943">
    <property type="entry name" value="WD40/YVTN_repeat-like_dom_sf"/>
</dbReference>
<evidence type="ECO:0000256" key="2">
    <source>
        <dbReference type="ARBA" id="ARBA00022737"/>
    </source>
</evidence>
<name>A0A183J143_9BILA</name>
<dbReference type="PANTHER" id="PTHR44156">
    <property type="entry name" value="SUPERNUMERARY LIMBS, ISOFORM B-RELATED"/>
    <property type="match status" value="1"/>
</dbReference>
<dbReference type="WBParaSite" id="SBAD_0000993901-mRNA-1">
    <property type="protein sequence ID" value="SBAD_0000993901-mRNA-1"/>
    <property type="gene ID" value="SBAD_0000993901"/>
</dbReference>
<dbReference type="Proteomes" id="UP000270296">
    <property type="component" value="Unassembled WGS sequence"/>
</dbReference>
<keyword evidence="1 3" id="KW-0853">WD repeat</keyword>
<dbReference type="SMART" id="SM00320">
    <property type="entry name" value="WD40"/>
    <property type="match status" value="4"/>
</dbReference>
<evidence type="ECO:0000256" key="3">
    <source>
        <dbReference type="PROSITE-ProRule" id="PRU00221"/>
    </source>
</evidence>
<organism evidence="6">
    <name type="scientific">Soboliphyme baturini</name>
    <dbReference type="NCBI Taxonomy" id="241478"/>
    <lineage>
        <taxon>Eukaryota</taxon>
        <taxon>Metazoa</taxon>
        <taxon>Ecdysozoa</taxon>
        <taxon>Nematoda</taxon>
        <taxon>Enoplea</taxon>
        <taxon>Dorylaimia</taxon>
        <taxon>Dioctophymatida</taxon>
        <taxon>Dioctophymatoidea</taxon>
        <taxon>Soboliphymatidae</taxon>
        <taxon>Soboliphyme</taxon>
    </lineage>
</organism>
<protein>
    <submittedName>
        <fullName evidence="6">WD_REPEATS_REGION domain-containing protein</fullName>
    </submittedName>
</protein>
<dbReference type="InterPro" id="IPR053299">
    <property type="entry name" value="ASTRA_WD_repeat"/>
</dbReference>
<evidence type="ECO:0000313" key="5">
    <source>
        <dbReference type="Proteomes" id="UP000270296"/>
    </source>
</evidence>
<sequence>MDFEKCFESLPTSLCSHPSQPLFAVGLVDGSVGVYNYKQDVAAGASEEAITEVWLKKHKAAVRKVRTSTNGSSLLTITKNRALCLWDTETGSKKRCIRRSHDRSPYALCVMDENNIATGDEEGVVRLWDWRSQRPCIASMHDNSDYITDIAADPSRKTLLATCGDGTLSAFSTSKRKLIIQSEVMQSELLSIAIVLNGKQKVFNFFFFVSPKIS</sequence>
<keyword evidence="5" id="KW-1185">Reference proteome</keyword>
<dbReference type="Pfam" id="PF00400">
    <property type="entry name" value="WD40"/>
    <property type="match status" value="1"/>
</dbReference>
<dbReference type="InterPro" id="IPR036322">
    <property type="entry name" value="WD40_repeat_dom_sf"/>
</dbReference>
<accession>A0A183J143</accession>